<sequence length="160" mass="17921">MSSIDNLIRQTTMSLIDSNVDDNSNVVDDYHQHQNLPSSSSSLTNDKITINTLPNGQIITDNDQQQQQQIEQTFDVSNELIAKNFAKYYPEEANFWMYAMIVLGFAFIVFVAITIYKLCQPENDGRFSKSKSKTKSKQKRSESVTGVTVAGIVPSTTNIA</sequence>
<proteinExistence type="predicted"/>
<evidence type="ECO:0000313" key="3">
    <source>
        <dbReference type="Proteomes" id="UP000887458"/>
    </source>
</evidence>
<comment type="caution">
    <text evidence="2">The sequence shown here is derived from an EMBL/GenBank/DDBJ whole genome shotgun (WGS) entry which is preliminary data.</text>
</comment>
<keyword evidence="3" id="KW-1185">Reference proteome</keyword>
<keyword evidence="1" id="KW-1133">Transmembrane helix</keyword>
<feature type="transmembrane region" description="Helical" evidence="1">
    <location>
        <begin position="95"/>
        <end position="119"/>
    </location>
</feature>
<keyword evidence="1" id="KW-0472">Membrane</keyword>
<reference evidence="2 3" key="1">
    <citation type="journal article" date="2018" name="J. Allergy Clin. Immunol.">
        <title>High-quality assembly of Dermatophagoides pteronyssinus genome and transcriptome reveals a wide range of novel allergens.</title>
        <authorList>
            <person name="Liu X.Y."/>
            <person name="Yang K.Y."/>
            <person name="Wang M.Q."/>
            <person name="Kwok J.S."/>
            <person name="Zeng X."/>
            <person name="Yang Z."/>
            <person name="Xiao X.J."/>
            <person name="Lau C.P."/>
            <person name="Li Y."/>
            <person name="Huang Z.M."/>
            <person name="Ba J.G."/>
            <person name="Yim A.K."/>
            <person name="Ouyang C.Y."/>
            <person name="Ngai S.M."/>
            <person name="Chan T.F."/>
            <person name="Leung E.L."/>
            <person name="Liu L."/>
            <person name="Liu Z.G."/>
            <person name="Tsui S.K."/>
        </authorList>
    </citation>
    <scope>NUCLEOTIDE SEQUENCE [LARGE SCALE GENOMIC DNA]</scope>
    <source>
        <strain evidence="2">Derp</strain>
    </source>
</reference>
<dbReference type="Proteomes" id="UP000887458">
    <property type="component" value="Unassembled WGS sequence"/>
</dbReference>
<evidence type="ECO:0000313" key="2">
    <source>
        <dbReference type="EMBL" id="KAH9423386.1"/>
    </source>
</evidence>
<gene>
    <name evidence="2" type="ORF">DERP_003665</name>
</gene>
<reference evidence="2 3" key="2">
    <citation type="journal article" date="2022" name="Mol. Biol. Evol.">
        <title>Comparative Genomics Reveals Insights into the Divergent Evolution of Astigmatic Mites and Household Pest Adaptations.</title>
        <authorList>
            <person name="Xiong Q."/>
            <person name="Wan A.T."/>
            <person name="Liu X."/>
            <person name="Fung C.S."/>
            <person name="Xiao X."/>
            <person name="Malainual N."/>
            <person name="Hou J."/>
            <person name="Wang L."/>
            <person name="Wang M."/>
            <person name="Yang K.Y."/>
            <person name="Cui Y."/>
            <person name="Leung E.L."/>
            <person name="Nong W."/>
            <person name="Shin S.K."/>
            <person name="Au S.W."/>
            <person name="Jeong K.Y."/>
            <person name="Chew F.T."/>
            <person name="Hui J.H."/>
            <person name="Leung T.F."/>
            <person name="Tungtrongchitr A."/>
            <person name="Zhong N."/>
            <person name="Liu Z."/>
            <person name="Tsui S.K."/>
        </authorList>
    </citation>
    <scope>NUCLEOTIDE SEQUENCE [LARGE SCALE GENOMIC DNA]</scope>
    <source>
        <strain evidence="2">Derp</strain>
    </source>
</reference>
<organism evidence="2 3">
    <name type="scientific">Dermatophagoides pteronyssinus</name>
    <name type="common">European house dust mite</name>
    <dbReference type="NCBI Taxonomy" id="6956"/>
    <lineage>
        <taxon>Eukaryota</taxon>
        <taxon>Metazoa</taxon>
        <taxon>Ecdysozoa</taxon>
        <taxon>Arthropoda</taxon>
        <taxon>Chelicerata</taxon>
        <taxon>Arachnida</taxon>
        <taxon>Acari</taxon>
        <taxon>Acariformes</taxon>
        <taxon>Sarcoptiformes</taxon>
        <taxon>Astigmata</taxon>
        <taxon>Psoroptidia</taxon>
        <taxon>Analgoidea</taxon>
        <taxon>Pyroglyphidae</taxon>
        <taxon>Dermatophagoidinae</taxon>
        <taxon>Dermatophagoides</taxon>
    </lineage>
</organism>
<protein>
    <submittedName>
        <fullName evidence="2">Uncharacterized protein</fullName>
    </submittedName>
</protein>
<keyword evidence="1" id="KW-0812">Transmembrane</keyword>
<name>A0ABQ8JM51_DERPT</name>
<evidence type="ECO:0000256" key="1">
    <source>
        <dbReference type="SAM" id="Phobius"/>
    </source>
</evidence>
<accession>A0ABQ8JM51</accession>
<dbReference type="EMBL" id="NJHN03000032">
    <property type="protein sequence ID" value="KAH9423386.1"/>
    <property type="molecule type" value="Genomic_DNA"/>
</dbReference>